<accession>A0A091PK07</accession>
<evidence type="ECO:0000313" key="5">
    <source>
        <dbReference type="Proteomes" id="UP000053001"/>
    </source>
</evidence>
<dbReference type="SUPFAM" id="SSF50729">
    <property type="entry name" value="PH domain-like"/>
    <property type="match status" value="1"/>
</dbReference>
<evidence type="ECO:0000259" key="3">
    <source>
        <dbReference type="PROSITE" id="PS50003"/>
    </source>
</evidence>
<feature type="compositionally biased region" description="Polar residues" evidence="2">
    <location>
        <begin position="544"/>
        <end position="567"/>
    </location>
</feature>
<gene>
    <name evidence="4" type="ORF">N330_07566</name>
</gene>
<dbReference type="InterPro" id="IPR046355">
    <property type="entry name" value="Gab1-4-like"/>
</dbReference>
<feature type="domain" description="PH" evidence="3">
    <location>
        <begin position="1"/>
        <end position="92"/>
    </location>
</feature>
<feature type="region of interest" description="Disordered" evidence="2">
    <location>
        <begin position="166"/>
        <end position="201"/>
    </location>
</feature>
<feature type="compositionally biased region" description="Polar residues" evidence="2">
    <location>
        <begin position="182"/>
        <end position="191"/>
    </location>
</feature>
<feature type="compositionally biased region" description="Polar residues" evidence="2">
    <location>
        <begin position="641"/>
        <end position="650"/>
    </location>
</feature>
<dbReference type="PROSITE" id="PS50003">
    <property type="entry name" value="PH_DOMAIN"/>
    <property type="match status" value="1"/>
</dbReference>
<dbReference type="PhylomeDB" id="A0A091PK07"/>
<feature type="compositionally biased region" description="Basic and acidic residues" evidence="2">
    <location>
        <begin position="166"/>
        <end position="175"/>
    </location>
</feature>
<dbReference type="Gene3D" id="2.30.29.30">
    <property type="entry name" value="Pleckstrin-homology domain (PH domain)/Phosphotyrosine-binding domain (PTB)"/>
    <property type="match status" value="1"/>
</dbReference>
<keyword evidence="5" id="KW-1185">Reference proteome</keyword>
<feature type="region of interest" description="Disordered" evidence="2">
    <location>
        <begin position="512"/>
        <end position="614"/>
    </location>
</feature>
<feature type="region of interest" description="Disordered" evidence="2">
    <location>
        <begin position="626"/>
        <end position="650"/>
    </location>
</feature>
<protein>
    <submittedName>
        <fullName evidence="4">GRB2-associated-binding protein 1</fullName>
    </submittedName>
</protein>
<sequence length="650" mass="71988">AWKRRWFVLRSGRLTGDPDVLEYYKNDHAKKPIRIIDLNLCQQVDAGLTFNKKEFENSYIFDINTIDRVFYLVADSEEEMNKWVRCICDICGFNPTDEDAVKPPVSSLQPSTELPLPISTSPPSMQAESSLPPPYQLINIPPLESSSGQEDPQDYLLLINCQSKKPEPMRSHADSAKSSSSETDCNDNVPSHKNPAPSASKHAVNGFFQQQGVYDSPPSRTGLTLADCSLYNLPRSYSQDVLPKAASPSGTDAEGEQHVFSTPSATSSLDAQMRHISISYDIPPTPGGTYQIPRTFPEGTLSQTSKLETIPDIPPPRPPKPHHTADRSPVETCSIMPPSRSNTISTVDLNIFRKEISSQDCYDIPRTFPNDRSNSLEGFHNHFKNRSMLTVGSVSSEELDENYVPMNPNSPPRQHSSSFTEPIQETNYVPMTPGTFDFPLFGKQVPPPAHMGFRSSPKTPPRRSVPVAECEPPPVDRNLKPDRKAKPAPLEIKPLPEWEELQAPVRSPITRSFARDSSRFPMSPRPDSVHSTTSSSDSHDSEENYVSMNPNQSTEDPNLFGSNSLDGGSSPMVKPKGDKQVEYLDLDLDSGKSTPPRKKKSSGSGSSVADERVDYVVVDQQKTLALKSTREAWTDGRQSTESETPTKSVK</sequence>
<feature type="compositionally biased region" description="Polar residues" evidence="2">
    <location>
        <begin position="106"/>
        <end position="129"/>
    </location>
</feature>
<dbReference type="PANTHER" id="PTHR45960:SF5">
    <property type="entry name" value="GRB2-ASSOCIATED-BINDING PROTEIN 1"/>
    <property type="match status" value="1"/>
</dbReference>
<name>A0A091PK07_LEPDC</name>
<feature type="compositionally biased region" description="Basic and acidic residues" evidence="2">
    <location>
        <begin position="628"/>
        <end position="640"/>
    </location>
</feature>
<dbReference type="EMBL" id="KK674461">
    <property type="protein sequence ID" value="KFQ07666.1"/>
    <property type="molecule type" value="Genomic_DNA"/>
</dbReference>
<dbReference type="PANTHER" id="PTHR45960">
    <property type="entry name" value="GRB2-ASSOCIATED-BINDING PROTEIN"/>
    <property type="match status" value="1"/>
</dbReference>
<dbReference type="InterPro" id="IPR001849">
    <property type="entry name" value="PH_domain"/>
</dbReference>
<dbReference type="Pfam" id="PF00169">
    <property type="entry name" value="PH"/>
    <property type="match status" value="1"/>
</dbReference>
<evidence type="ECO:0000256" key="1">
    <source>
        <dbReference type="ARBA" id="ARBA00029462"/>
    </source>
</evidence>
<feature type="region of interest" description="Disordered" evidence="2">
    <location>
        <begin position="311"/>
        <end position="339"/>
    </location>
</feature>
<evidence type="ECO:0000313" key="4">
    <source>
        <dbReference type="EMBL" id="KFQ07666.1"/>
    </source>
</evidence>
<dbReference type="AlphaFoldDB" id="A0A091PK07"/>
<evidence type="ECO:0000256" key="2">
    <source>
        <dbReference type="SAM" id="MobiDB-lite"/>
    </source>
</evidence>
<dbReference type="GO" id="GO:0035591">
    <property type="term" value="F:signaling adaptor activity"/>
    <property type="evidence" value="ECO:0007669"/>
    <property type="project" value="TreeGrafter"/>
</dbReference>
<organism evidence="4 5">
    <name type="scientific">Leptosomus discolor</name>
    <name type="common">Madagascar cuckoo roller</name>
    <name type="synonym">Cuculus discolor</name>
    <dbReference type="NCBI Taxonomy" id="188344"/>
    <lineage>
        <taxon>Eukaryota</taxon>
        <taxon>Metazoa</taxon>
        <taxon>Chordata</taxon>
        <taxon>Craniata</taxon>
        <taxon>Vertebrata</taxon>
        <taxon>Euteleostomi</taxon>
        <taxon>Archelosauria</taxon>
        <taxon>Archosauria</taxon>
        <taxon>Dinosauria</taxon>
        <taxon>Saurischia</taxon>
        <taxon>Theropoda</taxon>
        <taxon>Coelurosauria</taxon>
        <taxon>Aves</taxon>
        <taxon>Neognathae</taxon>
        <taxon>Neoaves</taxon>
        <taxon>Telluraves</taxon>
        <taxon>Coraciimorphae</taxon>
        <taxon>Coraciiformes</taxon>
        <taxon>Leptosomidae</taxon>
        <taxon>Leptosomus</taxon>
    </lineage>
</organism>
<feature type="region of interest" description="Disordered" evidence="2">
    <location>
        <begin position="447"/>
        <end position="491"/>
    </location>
</feature>
<dbReference type="SMART" id="SM00233">
    <property type="entry name" value="PH"/>
    <property type="match status" value="1"/>
</dbReference>
<reference evidence="4 5" key="1">
    <citation type="submission" date="2014-04" db="EMBL/GenBank/DDBJ databases">
        <title>Genome evolution of avian class.</title>
        <authorList>
            <person name="Zhang G."/>
            <person name="Li C."/>
        </authorList>
    </citation>
    <scope>NUCLEOTIDE SEQUENCE [LARGE SCALE GENOMIC DNA]</scope>
    <source>
        <strain evidence="4">BGI_N330</strain>
    </source>
</reference>
<feature type="non-terminal residue" evidence="4">
    <location>
        <position position="1"/>
    </location>
</feature>
<dbReference type="InterPro" id="IPR011993">
    <property type="entry name" value="PH-like_dom_sf"/>
</dbReference>
<dbReference type="GO" id="GO:0007165">
    <property type="term" value="P:signal transduction"/>
    <property type="evidence" value="ECO:0007669"/>
    <property type="project" value="TreeGrafter"/>
</dbReference>
<dbReference type="Proteomes" id="UP000053001">
    <property type="component" value="Unassembled WGS sequence"/>
</dbReference>
<proteinExistence type="inferred from homology"/>
<comment type="similarity">
    <text evidence="1">Belongs to the GAB family.</text>
</comment>
<dbReference type="GO" id="GO:0005737">
    <property type="term" value="C:cytoplasm"/>
    <property type="evidence" value="ECO:0007669"/>
    <property type="project" value="TreeGrafter"/>
</dbReference>
<feature type="region of interest" description="Disordered" evidence="2">
    <location>
        <begin position="100"/>
        <end position="150"/>
    </location>
</feature>
<feature type="non-terminal residue" evidence="4">
    <location>
        <position position="650"/>
    </location>
</feature>